<name>A0AAN7SES2_9EURO</name>
<reference evidence="1 2" key="1">
    <citation type="submission" date="2023-08" db="EMBL/GenBank/DDBJ databases">
        <title>Black Yeasts Isolated from many extreme environments.</title>
        <authorList>
            <person name="Coleine C."/>
            <person name="Stajich J.E."/>
            <person name="Selbmann L."/>
        </authorList>
    </citation>
    <scope>NUCLEOTIDE SEQUENCE [LARGE SCALE GENOMIC DNA]</scope>
    <source>
        <strain evidence="1 2">CCFEE 5910</strain>
    </source>
</reference>
<keyword evidence="2" id="KW-1185">Reference proteome</keyword>
<evidence type="ECO:0000313" key="2">
    <source>
        <dbReference type="Proteomes" id="UP001309876"/>
    </source>
</evidence>
<dbReference type="SUPFAM" id="SSF51726">
    <property type="entry name" value="UROD/MetE-like"/>
    <property type="match status" value="1"/>
</dbReference>
<dbReference type="Proteomes" id="UP001309876">
    <property type="component" value="Unassembled WGS sequence"/>
</dbReference>
<proteinExistence type="predicted"/>
<organism evidence="1 2">
    <name type="scientific">Lithohypha guttulata</name>
    <dbReference type="NCBI Taxonomy" id="1690604"/>
    <lineage>
        <taxon>Eukaryota</taxon>
        <taxon>Fungi</taxon>
        <taxon>Dikarya</taxon>
        <taxon>Ascomycota</taxon>
        <taxon>Pezizomycotina</taxon>
        <taxon>Eurotiomycetes</taxon>
        <taxon>Chaetothyriomycetidae</taxon>
        <taxon>Chaetothyriales</taxon>
        <taxon>Trichomeriaceae</taxon>
        <taxon>Lithohypha</taxon>
    </lineage>
</organism>
<protein>
    <submittedName>
        <fullName evidence="1">Uncharacterized protein</fullName>
    </submittedName>
</protein>
<evidence type="ECO:0000313" key="1">
    <source>
        <dbReference type="EMBL" id="KAK5080730.1"/>
    </source>
</evidence>
<dbReference type="InterPro" id="IPR038071">
    <property type="entry name" value="UROD/MetE-like_sf"/>
</dbReference>
<accession>A0AAN7SES2</accession>
<dbReference type="AlphaFoldDB" id="A0AAN7SES2"/>
<gene>
    <name evidence="1" type="ORF">LTR05_008435</name>
</gene>
<comment type="caution">
    <text evidence="1">The sequence shown here is derived from an EMBL/GenBank/DDBJ whole genome shotgun (WGS) entry which is preliminary data.</text>
</comment>
<sequence length="374" mass="42035">MSFQGVHLCGSLPFKSSQESFEEIGGALGDYLYRLPDGETNDGRQTWLLCQSGLFEGGKPELMHPDLKFMFPDLATKGVSDKAARAEQALDYEAVLQDFQPNYDTWATESYRIFKQLKESGKLAQHLKFQVSVPTPLAVVTLLITVNHRSAVEPIYTRKLRECILRMQAEIPHQDLAIQWDCAAEIAMIENVPGYVGMLPEFFVPHFEKGADVRAEAVTRMIDLASWIDADVELGYHLCYGDLGHQPFKQATDVSVLANVIETLCSNIDRSLEFVHIPVPLNEVKTYLQPLMPRALKMLTERKTHLFLGLVNGNREQEVREAIEVARKLFANIPGFEHLRWGIAGQCGIGRTPKEEAEGVVNITRRLAKPVVKT</sequence>
<dbReference type="EMBL" id="JAVRRJ010000012">
    <property type="protein sequence ID" value="KAK5080730.1"/>
    <property type="molecule type" value="Genomic_DNA"/>
</dbReference>